<comment type="caution">
    <text evidence="2">The sequence shown here is derived from an EMBL/GenBank/DDBJ whole genome shotgun (WGS) entry which is preliminary data.</text>
</comment>
<protein>
    <submittedName>
        <fullName evidence="2">Uncharacterized protein</fullName>
    </submittedName>
</protein>
<reference evidence="2" key="1">
    <citation type="submission" date="2023-01" db="EMBL/GenBank/DDBJ databases">
        <title>Genome assembly of the deep-sea coral Lophelia pertusa.</title>
        <authorList>
            <person name="Herrera S."/>
            <person name="Cordes E."/>
        </authorList>
    </citation>
    <scope>NUCLEOTIDE SEQUENCE</scope>
    <source>
        <strain evidence="2">USNM1676648</strain>
        <tissue evidence="2">Polyp</tissue>
    </source>
</reference>
<evidence type="ECO:0000313" key="2">
    <source>
        <dbReference type="EMBL" id="KAJ7394619.1"/>
    </source>
</evidence>
<proteinExistence type="predicted"/>
<name>A0A9X0DE36_9CNID</name>
<dbReference type="Proteomes" id="UP001163046">
    <property type="component" value="Unassembled WGS sequence"/>
</dbReference>
<accession>A0A9X0DE36</accession>
<sequence>MAGRSERSASGSSSSLPATPDPHSSMEKLVSGLLENPHFQDVLERTTRRTATSSQSPRIEASQPATTTCCRCLWKNFGRFLGPEHHHRRARILLYLDLGVSISVQEDVPLWQAGGQDRIAYNNICSCVCKT</sequence>
<gene>
    <name evidence="2" type="ORF">OS493_000437</name>
</gene>
<keyword evidence="3" id="KW-1185">Reference proteome</keyword>
<feature type="region of interest" description="Disordered" evidence="1">
    <location>
        <begin position="1"/>
        <end position="30"/>
    </location>
</feature>
<dbReference type="EMBL" id="MU825396">
    <property type="protein sequence ID" value="KAJ7394619.1"/>
    <property type="molecule type" value="Genomic_DNA"/>
</dbReference>
<organism evidence="2 3">
    <name type="scientific">Desmophyllum pertusum</name>
    <dbReference type="NCBI Taxonomy" id="174260"/>
    <lineage>
        <taxon>Eukaryota</taxon>
        <taxon>Metazoa</taxon>
        <taxon>Cnidaria</taxon>
        <taxon>Anthozoa</taxon>
        <taxon>Hexacorallia</taxon>
        <taxon>Scleractinia</taxon>
        <taxon>Caryophylliina</taxon>
        <taxon>Caryophylliidae</taxon>
        <taxon>Desmophyllum</taxon>
    </lineage>
</organism>
<dbReference type="AlphaFoldDB" id="A0A9X0DE36"/>
<evidence type="ECO:0000313" key="3">
    <source>
        <dbReference type="Proteomes" id="UP001163046"/>
    </source>
</evidence>
<evidence type="ECO:0000256" key="1">
    <source>
        <dbReference type="SAM" id="MobiDB-lite"/>
    </source>
</evidence>